<gene>
    <name evidence="2" type="ORF">ABRQ22_20865</name>
</gene>
<reference evidence="2" key="1">
    <citation type="submission" date="2024-06" db="EMBL/GenBank/DDBJ databases">
        <title>Complete genome sequence of the cellulolytic actinobacterium, Cellulosimicrobium ES-005.</title>
        <authorList>
            <person name="Matthews C.T."/>
            <person name="Underwood K.D."/>
            <person name="Ghanchi K.M."/>
            <person name="Fields S.D."/>
            <person name="Gardner S.G."/>
        </authorList>
    </citation>
    <scope>NUCLEOTIDE SEQUENCE</scope>
    <source>
        <strain evidence="2">ES-005</strain>
    </source>
</reference>
<organism evidence="2">
    <name type="scientific">Cellulosimicrobium sp. ES-005</name>
    <dbReference type="NCBI Taxonomy" id="3163031"/>
    <lineage>
        <taxon>Bacteria</taxon>
        <taxon>Bacillati</taxon>
        <taxon>Actinomycetota</taxon>
        <taxon>Actinomycetes</taxon>
        <taxon>Micrococcales</taxon>
        <taxon>Promicromonosporaceae</taxon>
        <taxon>Cellulosimicrobium</taxon>
    </lineage>
</organism>
<evidence type="ECO:0000313" key="2">
    <source>
        <dbReference type="EMBL" id="XCH29976.1"/>
    </source>
</evidence>
<sequence>MAAASKAALQRLASEVRSELDLDGQSPFDFDRWSEEYSIPIVSAAAVGASEVAVAHFTRFAPHLWSAGLIRDGTGQIIVFNPAHSPVRVRSNLAHEVAHIVAEHVLGTTWLDEDGGCTGTGKVQEQEAAELAGALLVPPEAAKRAAMYGRAPETVARQFDVSVEMAEWRMRMSGGAVIAKRWRARSGR</sequence>
<protein>
    <submittedName>
        <fullName evidence="2">ImmA/IrrE family metallo-endopeptidase</fullName>
    </submittedName>
</protein>
<proteinExistence type="predicted"/>
<feature type="domain" description="IrrE N-terminal-like" evidence="1">
    <location>
        <begin position="75"/>
        <end position="170"/>
    </location>
</feature>
<name>A0AAU8FZW1_9MICO</name>
<evidence type="ECO:0000259" key="1">
    <source>
        <dbReference type="Pfam" id="PF06114"/>
    </source>
</evidence>
<dbReference type="EMBL" id="CP159290">
    <property type="protein sequence ID" value="XCH29976.1"/>
    <property type="molecule type" value="Genomic_DNA"/>
</dbReference>
<accession>A0AAU8FZW1</accession>
<dbReference type="RefSeq" id="WP_353708047.1">
    <property type="nucleotide sequence ID" value="NZ_CP159290.1"/>
</dbReference>
<dbReference type="Gene3D" id="1.10.10.2910">
    <property type="match status" value="1"/>
</dbReference>
<dbReference type="Pfam" id="PF06114">
    <property type="entry name" value="Peptidase_M78"/>
    <property type="match status" value="1"/>
</dbReference>
<dbReference type="AlphaFoldDB" id="A0AAU8FZW1"/>
<dbReference type="InterPro" id="IPR010359">
    <property type="entry name" value="IrrE_HExxH"/>
</dbReference>